<dbReference type="EMBL" id="UYIG01000057">
    <property type="protein sequence ID" value="VDG27821.1"/>
    <property type="molecule type" value="Genomic_DNA"/>
</dbReference>
<reference evidence="3 4" key="1">
    <citation type="submission" date="2018-11" db="EMBL/GenBank/DDBJ databases">
        <authorList>
            <person name="Wuyts S."/>
        </authorList>
    </citation>
    <scope>NUCLEOTIDE SEQUENCE [LARGE SCALE GENOMIC DNA]</scope>
    <source>
        <strain evidence="3">Lactobacillus mudanjiangensis AMBF249</strain>
    </source>
</reference>
<dbReference type="Pfam" id="PF17289">
    <property type="entry name" value="Terminase_6C"/>
    <property type="match status" value="1"/>
</dbReference>
<dbReference type="NCBIfam" id="TIGR01630">
    <property type="entry name" value="psiM2_ORF9"/>
    <property type="match status" value="1"/>
</dbReference>
<dbReference type="InterPro" id="IPR035421">
    <property type="entry name" value="Terminase_6C"/>
</dbReference>
<evidence type="ECO:0000313" key="4">
    <source>
        <dbReference type="Proteomes" id="UP000289996"/>
    </source>
</evidence>
<evidence type="ECO:0000313" key="3">
    <source>
        <dbReference type="EMBL" id="VDG27821.1"/>
    </source>
</evidence>
<organism evidence="3 4">
    <name type="scientific">Lactiplantibacillus mudanjiangensis</name>
    <dbReference type="NCBI Taxonomy" id="1296538"/>
    <lineage>
        <taxon>Bacteria</taxon>
        <taxon>Bacillati</taxon>
        <taxon>Bacillota</taxon>
        <taxon>Bacilli</taxon>
        <taxon>Lactobacillales</taxon>
        <taxon>Lactobacillaceae</taxon>
        <taxon>Lactiplantibacillus</taxon>
    </lineage>
</organism>
<accession>A0A660DW08</accession>
<evidence type="ECO:0000256" key="1">
    <source>
        <dbReference type="ARBA" id="ARBA00022612"/>
    </source>
</evidence>
<dbReference type="AlphaFoldDB" id="A0A660DW08"/>
<keyword evidence="1" id="KW-1188">Viral release from host cell</keyword>
<evidence type="ECO:0000259" key="2">
    <source>
        <dbReference type="Pfam" id="PF17289"/>
    </source>
</evidence>
<protein>
    <submittedName>
        <fullName evidence="3">Phage uncharacterized protein [Lactobacillus buchneri NRRL B-30929]</fullName>
    </submittedName>
</protein>
<dbReference type="InterPro" id="IPR006517">
    <property type="entry name" value="Phage_terminase_lsu-like_C"/>
</dbReference>
<proteinExistence type="predicted"/>
<dbReference type="RefSeq" id="WP_130851535.1">
    <property type="nucleotide sequence ID" value="NZ_UYIG01000057.1"/>
</dbReference>
<sequence>MPMTIKQIAQHQIERTLAKRLYKYYFRYAHDNRYHLYKHVQLICDALQRIIDGERVFLIIEMPPRHGKSASITETFPSYYLMNNPDKEVMMATYSEDLYNKFGRRNRDKFARFAPELFNLQISQSTSSASEWGIEGHDGGMFSTSILSGATGRGADLLIIDDPVKNAQEAESQTIRDKIWDEWQSTFSTRLHDNSSCIVIMTRWNQDDLVGRLLQQRAYPWEEIRLPVIAESNDDILGRKIGEPLCPELGYNADWAKVTEKGVGSRVWAALYQQRPAPEGGAVFKQGWFKYYVPNRETRSRLGLPDSVAVLPMHLDQQVQSWDATFKKADTSDFVAGQVWGRRGADRYLLDRVHGRLSFTETLSAIESMTTRWPKATTKYVEDKANGSAIIDTLQHKLSGITPITPDGGKESRAYSVTPLWEAGNVYVPHPAWLAWEQEFETEVISFPNAPHDDEVDSMTQALDHMGNGMSAAEIWGL</sequence>
<feature type="domain" description="Terminase large subunit gp17-like C-terminal" evidence="2">
    <location>
        <begin position="321"/>
        <end position="464"/>
    </location>
</feature>
<dbReference type="Pfam" id="PF03237">
    <property type="entry name" value="Terminase_6N"/>
    <property type="match status" value="1"/>
</dbReference>
<dbReference type="OrthoDB" id="9771580at2"/>
<gene>
    <name evidence="3" type="ORF">MUDAN_MDHGFNIF_02644</name>
</gene>
<keyword evidence="4" id="KW-1185">Reference proteome</keyword>
<dbReference type="Proteomes" id="UP000289996">
    <property type="component" value="Unassembled WGS sequence"/>
</dbReference>
<name>A0A660DW08_9LACO</name>